<comment type="subunit">
    <text evidence="11">Component of the lipopolysaccharide transport and assembly complex. The LptBFG transporter is composed of two ATP-binding proteins (LptB) and two transmembrane proteins (LptF and LptG).</text>
</comment>
<keyword evidence="7" id="KW-0997">Cell inner membrane</keyword>
<gene>
    <name evidence="13" type="primary">lptF</name>
    <name evidence="13" type="ORF">ACFOND_10035</name>
</gene>
<evidence type="ECO:0000256" key="11">
    <source>
        <dbReference type="ARBA" id="ARBA00026081"/>
    </source>
</evidence>
<evidence type="ECO:0000256" key="3">
    <source>
        <dbReference type="ARBA" id="ARBA00007725"/>
    </source>
</evidence>
<proteinExistence type="inferred from homology"/>
<comment type="function">
    <text evidence="1">Part of the ABC transporter complex LptBFG involved in the translocation of lipopolysaccharide (LPS) from the inner membrane to the outer membrane.</text>
</comment>
<feature type="transmembrane region" description="Helical" evidence="12">
    <location>
        <begin position="105"/>
        <end position="124"/>
    </location>
</feature>
<feature type="transmembrane region" description="Helical" evidence="12">
    <location>
        <begin position="298"/>
        <end position="317"/>
    </location>
</feature>
<sequence length="362" mass="41360">MTSRMVLAKYISKQVLMPTAAVTSVALLLFTSTRFVRILEDTNGTELFSDLLYILVLSVPSYFVEVLPLGLFLGVLLGIGQMYAEHEMTAILSTGIPFTRIRNTLLFLGFVGCVMLWGITLFIAPSTSKVALEHQREISNRNPFDLLKAGEFNQLGSSDDVFYLENAQTTGNPIENIFMAQPSKGIFIWSDSGELININGQRYFKLENGTLLEGIFDSTQSNYTTFQRYAFLLPEVGEKRYRLQSATMTNRELIESKRQWELTEFLYRIGYPPIMIVMAMLGLSFAKTNPREGKFKMLLPALLCYSFYTLMLSASIRPVYRGEASFFQVYWWVHLLFLFIAFAIHYAGYWKFRNKVVKGSRS</sequence>
<dbReference type="InterPro" id="IPR005495">
    <property type="entry name" value="LptG/LptF_permease"/>
</dbReference>
<dbReference type="RefSeq" id="WP_290281714.1">
    <property type="nucleotide sequence ID" value="NZ_JAUFQI010000001.1"/>
</dbReference>
<keyword evidence="5" id="KW-0813">Transport</keyword>
<evidence type="ECO:0000256" key="12">
    <source>
        <dbReference type="SAM" id="Phobius"/>
    </source>
</evidence>
<dbReference type="InterPro" id="IPR030922">
    <property type="entry name" value="LptF"/>
</dbReference>
<evidence type="ECO:0000256" key="10">
    <source>
        <dbReference type="ARBA" id="ARBA00023136"/>
    </source>
</evidence>
<feature type="transmembrane region" description="Helical" evidence="12">
    <location>
        <begin position="51"/>
        <end position="84"/>
    </location>
</feature>
<comment type="caution">
    <text evidence="13">The sequence shown here is derived from an EMBL/GenBank/DDBJ whole genome shotgun (WGS) entry which is preliminary data.</text>
</comment>
<evidence type="ECO:0000256" key="5">
    <source>
        <dbReference type="ARBA" id="ARBA00022448"/>
    </source>
</evidence>
<dbReference type="NCBIfam" id="TIGR04407">
    <property type="entry name" value="LptF_YjgP"/>
    <property type="match status" value="1"/>
</dbReference>
<evidence type="ECO:0000256" key="6">
    <source>
        <dbReference type="ARBA" id="ARBA00022475"/>
    </source>
</evidence>
<evidence type="ECO:0000256" key="2">
    <source>
        <dbReference type="ARBA" id="ARBA00004429"/>
    </source>
</evidence>
<organism evidence="13 14">
    <name type="scientific">Reinekea marina</name>
    <dbReference type="NCBI Taxonomy" id="1310421"/>
    <lineage>
        <taxon>Bacteria</taxon>
        <taxon>Pseudomonadati</taxon>
        <taxon>Pseudomonadota</taxon>
        <taxon>Gammaproteobacteria</taxon>
        <taxon>Oceanospirillales</taxon>
        <taxon>Saccharospirillaceae</taxon>
        <taxon>Reinekea</taxon>
    </lineage>
</organism>
<comment type="similarity">
    <text evidence="3">Belongs to the LptF/LptG family.</text>
</comment>
<keyword evidence="10 12" id="KW-0472">Membrane</keyword>
<keyword evidence="6" id="KW-1003">Cell membrane</keyword>
<dbReference type="PANTHER" id="PTHR33529:SF7">
    <property type="entry name" value="LIPOPOLYSACCHARIDE EXPORT SYSTEM PERMEASE PROTEIN LPTF"/>
    <property type="match status" value="1"/>
</dbReference>
<keyword evidence="14" id="KW-1185">Reference proteome</keyword>
<dbReference type="Proteomes" id="UP001595710">
    <property type="component" value="Unassembled WGS sequence"/>
</dbReference>
<comment type="subcellular location">
    <subcellularLocation>
        <location evidence="2">Cell inner membrane</location>
        <topology evidence="2">Multi-pass membrane protein</topology>
    </subcellularLocation>
</comment>
<accession>A0ABV7WUE8</accession>
<evidence type="ECO:0000313" key="13">
    <source>
        <dbReference type="EMBL" id="MFC3701979.1"/>
    </source>
</evidence>
<keyword evidence="8 12" id="KW-0812">Transmembrane</keyword>
<evidence type="ECO:0000256" key="4">
    <source>
        <dbReference type="ARBA" id="ARBA00014213"/>
    </source>
</evidence>
<dbReference type="Pfam" id="PF03739">
    <property type="entry name" value="LptF_LptG"/>
    <property type="match status" value="1"/>
</dbReference>
<dbReference type="EMBL" id="JBHRYN010000012">
    <property type="protein sequence ID" value="MFC3701979.1"/>
    <property type="molecule type" value="Genomic_DNA"/>
</dbReference>
<evidence type="ECO:0000256" key="9">
    <source>
        <dbReference type="ARBA" id="ARBA00022989"/>
    </source>
</evidence>
<dbReference type="PANTHER" id="PTHR33529">
    <property type="entry name" value="SLR0882 PROTEIN-RELATED"/>
    <property type="match status" value="1"/>
</dbReference>
<evidence type="ECO:0000256" key="1">
    <source>
        <dbReference type="ARBA" id="ARBA00002265"/>
    </source>
</evidence>
<evidence type="ECO:0000313" key="14">
    <source>
        <dbReference type="Proteomes" id="UP001595710"/>
    </source>
</evidence>
<reference evidence="14" key="1">
    <citation type="journal article" date="2019" name="Int. J. Syst. Evol. Microbiol.">
        <title>The Global Catalogue of Microorganisms (GCM) 10K type strain sequencing project: providing services to taxonomists for standard genome sequencing and annotation.</title>
        <authorList>
            <consortium name="The Broad Institute Genomics Platform"/>
            <consortium name="The Broad Institute Genome Sequencing Center for Infectious Disease"/>
            <person name="Wu L."/>
            <person name="Ma J."/>
        </authorList>
    </citation>
    <scope>NUCLEOTIDE SEQUENCE [LARGE SCALE GENOMIC DNA]</scope>
    <source>
        <strain evidence="14">CECT 8288</strain>
    </source>
</reference>
<evidence type="ECO:0000256" key="7">
    <source>
        <dbReference type="ARBA" id="ARBA00022519"/>
    </source>
</evidence>
<protein>
    <recommendedName>
        <fullName evidence="4">Lipopolysaccharide export system permease protein LptF</fullName>
    </recommendedName>
</protein>
<evidence type="ECO:0000256" key="8">
    <source>
        <dbReference type="ARBA" id="ARBA00022692"/>
    </source>
</evidence>
<keyword evidence="9 12" id="KW-1133">Transmembrane helix</keyword>
<feature type="transmembrane region" description="Helical" evidence="12">
    <location>
        <begin position="265"/>
        <end position="286"/>
    </location>
</feature>
<feature type="transmembrane region" description="Helical" evidence="12">
    <location>
        <begin position="329"/>
        <end position="352"/>
    </location>
</feature>
<name>A0ABV7WUE8_9GAMM</name>